<dbReference type="Proteomes" id="UP000515506">
    <property type="component" value="Chromosome"/>
</dbReference>
<keyword evidence="2" id="KW-1185">Reference proteome</keyword>
<gene>
    <name evidence="1" type="ORF">H4W19_01590</name>
</gene>
<dbReference type="RefSeq" id="WP_185895740.1">
    <property type="nucleotide sequence ID" value="NZ_CP060028.1"/>
</dbReference>
<name>A0ABX6RCF9_PSEMX</name>
<organism evidence="1 2">
    <name type="scientific">Pseudoxanthomonas mexicana</name>
    <dbReference type="NCBI Taxonomy" id="128785"/>
    <lineage>
        <taxon>Bacteria</taxon>
        <taxon>Pseudomonadati</taxon>
        <taxon>Pseudomonadota</taxon>
        <taxon>Gammaproteobacteria</taxon>
        <taxon>Lysobacterales</taxon>
        <taxon>Lysobacteraceae</taxon>
        <taxon>Pseudoxanthomonas</taxon>
    </lineage>
</organism>
<protein>
    <submittedName>
        <fullName evidence="1">Uncharacterized protein</fullName>
    </submittedName>
</protein>
<dbReference type="EMBL" id="CP060028">
    <property type="protein sequence ID" value="QND80526.1"/>
    <property type="molecule type" value="Genomic_DNA"/>
</dbReference>
<accession>A0ABX6RCF9</accession>
<reference evidence="1 2" key="1">
    <citation type="submission" date="2020-08" db="EMBL/GenBank/DDBJ databases">
        <title>Streptomycin resistant and MDR strain, P. mexicana.</title>
        <authorList>
            <person name="Ganesh-kumar S."/>
            <person name="Zhe T."/>
            <person name="Yu Z."/>
            <person name="Min Y."/>
        </authorList>
    </citation>
    <scope>NUCLEOTIDE SEQUENCE [LARGE SCALE GENOMIC DNA]</scope>
    <source>
        <strain evidence="1 2">GTZY</strain>
    </source>
</reference>
<evidence type="ECO:0000313" key="1">
    <source>
        <dbReference type="EMBL" id="QND80526.1"/>
    </source>
</evidence>
<proteinExistence type="predicted"/>
<evidence type="ECO:0000313" key="2">
    <source>
        <dbReference type="Proteomes" id="UP000515506"/>
    </source>
</evidence>
<sequence length="99" mass="10951">MAKGGKKKASASAASLGREFFGIMLDYEVDSVNEYWPVRNATADIEELKKKVWIDGNPGMIPIEDWEAKLKQSKSLWPESGSQPYSGGIYAFTYIGRSG</sequence>